<keyword evidence="7 8" id="KW-0472">Membrane</keyword>
<dbReference type="AlphaFoldDB" id="A0A0U9HAZ0"/>
<keyword evidence="6 8" id="KW-1133">Transmembrane helix</keyword>
<evidence type="ECO:0000256" key="8">
    <source>
        <dbReference type="SAM" id="Phobius"/>
    </source>
</evidence>
<evidence type="ECO:0000256" key="4">
    <source>
        <dbReference type="ARBA" id="ARBA00022475"/>
    </source>
</evidence>
<dbReference type="PANTHER" id="PTHR30047:SF7">
    <property type="entry name" value="HIGH-AFFINITY CHOLINE TRANSPORT PROTEIN"/>
    <property type="match status" value="1"/>
</dbReference>
<comment type="subcellular location">
    <subcellularLocation>
        <location evidence="1">Cell membrane</location>
        <topology evidence="1">Multi-pass membrane protein</topology>
    </subcellularLocation>
</comment>
<gene>
    <name evidence="9" type="ORF">OPHB3_3711</name>
</gene>
<sequence>MKNPGSVSDALNSAGPPAAMIAIAEQLPFGTIFGFLFLLATIVFVLTTTDSMSLTISMAITGHGDPAKYLRVVWAILMGVVATVLITLGEDSVGSLQSFIVVTAVPVSLLMLTTFWTAPLVSRELAREQKIDEKQHYTK</sequence>
<evidence type="ECO:0000256" key="6">
    <source>
        <dbReference type="ARBA" id="ARBA00022989"/>
    </source>
</evidence>
<evidence type="ECO:0000256" key="3">
    <source>
        <dbReference type="ARBA" id="ARBA00022448"/>
    </source>
</evidence>
<evidence type="ECO:0000256" key="7">
    <source>
        <dbReference type="ARBA" id="ARBA00023136"/>
    </source>
</evidence>
<feature type="transmembrane region" description="Helical" evidence="8">
    <location>
        <begin position="69"/>
        <end position="88"/>
    </location>
</feature>
<accession>A0A0U9HAZ0</accession>
<dbReference type="Pfam" id="PF02028">
    <property type="entry name" value="BCCT"/>
    <property type="match status" value="1"/>
</dbReference>
<keyword evidence="3" id="KW-0813">Transport</keyword>
<dbReference type="GO" id="GO:0022857">
    <property type="term" value="F:transmembrane transporter activity"/>
    <property type="evidence" value="ECO:0007669"/>
    <property type="project" value="InterPro"/>
</dbReference>
<feature type="transmembrane region" description="Helical" evidence="8">
    <location>
        <begin position="100"/>
        <end position="121"/>
    </location>
</feature>
<comment type="similarity">
    <text evidence="2">Belongs to the BCCT transporter (TC 2.A.15) family.</text>
</comment>
<organism evidence="9 10">
    <name type="scientific">Oceanobacillus picturae</name>
    <dbReference type="NCBI Taxonomy" id="171693"/>
    <lineage>
        <taxon>Bacteria</taxon>
        <taxon>Bacillati</taxon>
        <taxon>Bacillota</taxon>
        <taxon>Bacilli</taxon>
        <taxon>Bacillales</taxon>
        <taxon>Bacillaceae</taxon>
        <taxon>Oceanobacillus</taxon>
    </lineage>
</organism>
<feature type="transmembrane region" description="Helical" evidence="8">
    <location>
        <begin position="27"/>
        <end position="48"/>
    </location>
</feature>
<keyword evidence="4" id="KW-1003">Cell membrane</keyword>
<evidence type="ECO:0000313" key="10">
    <source>
        <dbReference type="Proteomes" id="UP000052946"/>
    </source>
</evidence>
<comment type="caution">
    <text evidence="9">The sequence shown here is derived from an EMBL/GenBank/DDBJ whole genome shotgun (WGS) entry which is preliminary data.</text>
</comment>
<dbReference type="Proteomes" id="UP000052946">
    <property type="component" value="Unassembled WGS sequence"/>
</dbReference>
<evidence type="ECO:0000313" key="9">
    <source>
        <dbReference type="EMBL" id="GAQ19727.1"/>
    </source>
</evidence>
<keyword evidence="5 8" id="KW-0812">Transmembrane</keyword>
<reference evidence="9 10" key="2">
    <citation type="journal article" date="2016" name="Genome Announc.">
        <title>Draft Genome Sequence of Oceanobacillus picturae Heshi-B3, Isolated from Fermented Rice Bran in a Traditional Japanese Seafood Dish.</title>
        <authorList>
            <person name="Akuzawa S."/>
            <person name="Nagaoka J."/>
            <person name="Kanekatsu M."/>
            <person name="Kanesaki Y."/>
            <person name="Suzuki T."/>
        </authorList>
    </citation>
    <scope>NUCLEOTIDE SEQUENCE [LARGE SCALE GENOMIC DNA]</scope>
    <source>
        <strain evidence="9 10">Heshi-B3</strain>
    </source>
</reference>
<proteinExistence type="inferred from homology"/>
<dbReference type="GO" id="GO:0005886">
    <property type="term" value="C:plasma membrane"/>
    <property type="evidence" value="ECO:0007669"/>
    <property type="project" value="UniProtKB-SubCell"/>
</dbReference>
<evidence type="ECO:0000256" key="1">
    <source>
        <dbReference type="ARBA" id="ARBA00004651"/>
    </source>
</evidence>
<dbReference type="InterPro" id="IPR000060">
    <property type="entry name" value="BCCT_transptr"/>
</dbReference>
<dbReference type="PANTHER" id="PTHR30047">
    <property type="entry name" value="HIGH-AFFINITY CHOLINE TRANSPORT PROTEIN-RELATED"/>
    <property type="match status" value="1"/>
</dbReference>
<evidence type="ECO:0000256" key="5">
    <source>
        <dbReference type="ARBA" id="ARBA00022692"/>
    </source>
</evidence>
<dbReference type="EMBL" id="BBXV01000063">
    <property type="protein sequence ID" value="GAQ19727.1"/>
    <property type="molecule type" value="Genomic_DNA"/>
</dbReference>
<reference evidence="10" key="1">
    <citation type="submission" date="2015-07" db="EMBL/GenBank/DDBJ databases">
        <title>Draft Genome Sequence of Oceanobacillus picturae Heshi-B3 that Was Isolated from Fermented Rice Bran with Aging Salted Mackerel, Which Was Named Heshiko as Traditional Fermented Seafood in Japan.</title>
        <authorList>
            <person name="Akuzawa S."/>
            <person name="Nakagawa J."/>
            <person name="Kanekatsu T."/>
            <person name="Kanesaki Y."/>
            <person name="Suzuki T."/>
        </authorList>
    </citation>
    <scope>NUCLEOTIDE SEQUENCE [LARGE SCALE GENOMIC DNA]</scope>
    <source>
        <strain evidence="10">Heshi-B3</strain>
    </source>
</reference>
<protein>
    <submittedName>
        <fullName evidence="9">Glycine betaine-Na(+) symporter</fullName>
    </submittedName>
</protein>
<name>A0A0U9HAZ0_9BACI</name>
<evidence type="ECO:0000256" key="2">
    <source>
        <dbReference type="ARBA" id="ARBA00005658"/>
    </source>
</evidence>